<reference evidence="1 2" key="1">
    <citation type="submission" date="2020-04" db="EMBL/GenBank/DDBJ databases">
        <title>Whole genome sequencing of clinical and environmental type strains of Ochrobactrum.</title>
        <authorList>
            <person name="Dharne M."/>
        </authorList>
    </citation>
    <scope>NUCLEOTIDE SEQUENCE [LARGE SCALE GENOMIC DNA]</scope>
    <source>
        <strain evidence="1 2">DSM 13340</strain>
    </source>
</reference>
<sequence>MKEGSEVVTSGSDAFGLHAIDGGKIAGTVSVSTSGANGFGAFAESNSTINLIDSEIVTNGADGYGLIANNDRGTVAGVVSATNTNVVTNGKFASGVFVKDGGSVNLSGGSVAANGTTPLRWRLTVREQSLSKALFLRVRKARQSLWVSLLLMTLQMSRLAQEQSQLQTMAF</sequence>
<organism evidence="1 2">
    <name type="scientific">Brucella tritici</name>
    <dbReference type="NCBI Taxonomy" id="94626"/>
    <lineage>
        <taxon>Bacteria</taxon>
        <taxon>Pseudomonadati</taxon>
        <taxon>Pseudomonadota</taxon>
        <taxon>Alphaproteobacteria</taxon>
        <taxon>Hyphomicrobiales</taxon>
        <taxon>Brucellaceae</taxon>
        <taxon>Brucella/Ochrobactrum group</taxon>
        <taxon>Brucella</taxon>
    </lineage>
</organism>
<evidence type="ECO:0008006" key="3">
    <source>
        <dbReference type="Google" id="ProtNLM"/>
    </source>
</evidence>
<accession>A0A7X6FSJ6</accession>
<dbReference type="AlphaFoldDB" id="A0A7X6FSJ6"/>
<comment type="caution">
    <text evidence="1">The sequence shown here is derived from an EMBL/GenBank/DDBJ whole genome shotgun (WGS) entry which is preliminary data.</text>
</comment>
<name>A0A7X6FSJ6_9HYPH</name>
<evidence type="ECO:0000313" key="2">
    <source>
        <dbReference type="Proteomes" id="UP000558475"/>
    </source>
</evidence>
<dbReference type="Gene3D" id="2.160.20.20">
    <property type="match status" value="1"/>
</dbReference>
<protein>
    <recommendedName>
        <fullName evidence="3">Outer membrane autotransporter</fullName>
    </recommendedName>
</protein>
<dbReference type="InterPro" id="IPR012332">
    <property type="entry name" value="Autotransporter_pectin_lyase_C"/>
</dbReference>
<evidence type="ECO:0000313" key="1">
    <source>
        <dbReference type="EMBL" id="NKW11216.1"/>
    </source>
</evidence>
<dbReference type="Proteomes" id="UP000558475">
    <property type="component" value="Unassembled WGS sequence"/>
</dbReference>
<proteinExistence type="predicted"/>
<gene>
    <name evidence="1" type="ORF">HGG76_26810</name>
</gene>
<dbReference type="EMBL" id="JAAXZB010000005">
    <property type="protein sequence ID" value="NKW11216.1"/>
    <property type="molecule type" value="Genomic_DNA"/>
</dbReference>